<feature type="coiled-coil region" evidence="1">
    <location>
        <begin position="68"/>
        <end position="109"/>
    </location>
</feature>
<keyword evidence="2" id="KW-0472">Membrane</keyword>
<keyword evidence="2" id="KW-0812">Transmembrane</keyword>
<dbReference type="AlphaFoldDB" id="A0A5C8CXV1"/>
<accession>A0A5C8CXV1</accession>
<feature type="transmembrane region" description="Helical" evidence="2">
    <location>
        <begin position="7"/>
        <end position="32"/>
    </location>
</feature>
<organism evidence="3 4">
    <name type="scientific">Brachyspira aalborgi</name>
    <dbReference type="NCBI Taxonomy" id="29522"/>
    <lineage>
        <taxon>Bacteria</taxon>
        <taxon>Pseudomonadati</taxon>
        <taxon>Spirochaetota</taxon>
        <taxon>Spirochaetia</taxon>
        <taxon>Brachyspirales</taxon>
        <taxon>Brachyspiraceae</taxon>
        <taxon>Brachyspira</taxon>
    </lineage>
</organism>
<dbReference type="RefSeq" id="WP_147739657.1">
    <property type="nucleotide sequence ID" value="NZ_SAXU01000005.1"/>
</dbReference>
<keyword evidence="2" id="KW-1133">Transmembrane helix</keyword>
<sequence length="127" mass="14318">MSIVKYIGIFVIGVIIATVLILGLFPIFNIFQAHNYDIISLLSINIGILQTIIGFGAIFIALFAFINFKSTQDKLKEVDNKLKEHTQSISEHEKKLKEAFNNNININSKTNISELDNHKIEGEIDNL</sequence>
<evidence type="ECO:0000313" key="4">
    <source>
        <dbReference type="Proteomes" id="UP000324638"/>
    </source>
</evidence>
<comment type="caution">
    <text evidence="3">The sequence shown here is derived from an EMBL/GenBank/DDBJ whole genome shotgun (WGS) entry which is preliminary data.</text>
</comment>
<keyword evidence="1" id="KW-0175">Coiled coil</keyword>
<protein>
    <recommendedName>
        <fullName evidence="5">Lipopolysaccharide assembly protein A domain-containing protein</fullName>
    </recommendedName>
</protein>
<evidence type="ECO:0000313" key="3">
    <source>
        <dbReference type="EMBL" id="TXJ17718.1"/>
    </source>
</evidence>
<dbReference type="EMBL" id="SAXU01000005">
    <property type="protein sequence ID" value="TXJ17718.1"/>
    <property type="molecule type" value="Genomic_DNA"/>
</dbReference>
<evidence type="ECO:0000256" key="1">
    <source>
        <dbReference type="SAM" id="Coils"/>
    </source>
</evidence>
<gene>
    <name evidence="3" type="ORF">EPJ79_11430</name>
</gene>
<feature type="transmembrane region" description="Helical" evidence="2">
    <location>
        <begin position="38"/>
        <end position="66"/>
    </location>
</feature>
<dbReference type="Proteomes" id="UP000324638">
    <property type="component" value="Unassembled WGS sequence"/>
</dbReference>
<proteinExistence type="predicted"/>
<evidence type="ECO:0008006" key="5">
    <source>
        <dbReference type="Google" id="ProtNLM"/>
    </source>
</evidence>
<name>A0A5C8CXV1_9SPIR</name>
<evidence type="ECO:0000256" key="2">
    <source>
        <dbReference type="SAM" id="Phobius"/>
    </source>
</evidence>
<reference evidence="3 4" key="1">
    <citation type="journal article" date="1992" name="Lakartidningen">
        <title>[Penicillin V and not amoxicillin is the first choice preparation in acute otitis].</title>
        <authorList>
            <person name="Kamme C."/>
            <person name="Lundgren K."/>
            <person name="Prellner K."/>
        </authorList>
    </citation>
    <scope>NUCLEOTIDE SEQUENCE [LARGE SCALE GENOMIC DNA]</scope>
    <source>
        <strain evidence="3 4">513A</strain>
    </source>
</reference>